<evidence type="ECO:0000256" key="1">
    <source>
        <dbReference type="SAM" id="MobiDB-lite"/>
    </source>
</evidence>
<keyword evidence="3" id="KW-1185">Reference proteome</keyword>
<proteinExistence type="predicted"/>
<protein>
    <submittedName>
        <fullName evidence="2">Uncharacterized protein</fullName>
    </submittedName>
</protein>
<organism evidence="2 3">
    <name type="scientific">Portunus trituberculatus</name>
    <name type="common">Swimming crab</name>
    <name type="synonym">Neptunus trituberculatus</name>
    <dbReference type="NCBI Taxonomy" id="210409"/>
    <lineage>
        <taxon>Eukaryota</taxon>
        <taxon>Metazoa</taxon>
        <taxon>Ecdysozoa</taxon>
        <taxon>Arthropoda</taxon>
        <taxon>Crustacea</taxon>
        <taxon>Multicrustacea</taxon>
        <taxon>Malacostraca</taxon>
        <taxon>Eumalacostraca</taxon>
        <taxon>Eucarida</taxon>
        <taxon>Decapoda</taxon>
        <taxon>Pleocyemata</taxon>
        <taxon>Brachyura</taxon>
        <taxon>Eubrachyura</taxon>
        <taxon>Portunoidea</taxon>
        <taxon>Portunidae</taxon>
        <taxon>Portuninae</taxon>
        <taxon>Portunus</taxon>
    </lineage>
</organism>
<evidence type="ECO:0000313" key="2">
    <source>
        <dbReference type="EMBL" id="MPC13719.1"/>
    </source>
</evidence>
<dbReference type="EMBL" id="VSRR010000301">
    <property type="protein sequence ID" value="MPC13719.1"/>
    <property type="molecule type" value="Genomic_DNA"/>
</dbReference>
<evidence type="ECO:0000313" key="3">
    <source>
        <dbReference type="Proteomes" id="UP000324222"/>
    </source>
</evidence>
<gene>
    <name evidence="2" type="ORF">E2C01_006463</name>
</gene>
<dbReference type="Proteomes" id="UP000324222">
    <property type="component" value="Unassembled WGS sequence"/>
</dbReference>
<name>A0A5B7CWC8_PORTR</name>
<comment type="caution">
    <text evidence="2">The sequence shown here is derived from an EMBL/GenBank/DDBJ whole genome shotgun (WGS) entry which is preliminary data.</text>
</comment>
<feature type="region of interest" description="Disordered" evidence="1">
    <location>
        <begin position="30"/>
        <end position="49"/>
    </location>
</feature>
<accession>A0A5B7CWC8</accession>
<dbReference type="AlphaFoldDB" id="A0A5B7CWC8"/>
<sequence length="89" mass="9336">MYTAAPPRLVRERLFGGAGDDSGRVVRGARGSAMGKEEESISRSDSGCGGGQTGRMVHFPACTVAAVAAAPDLYILNGFHTGRKLWVLI</sequence>
<reference evidence="2 3" key="1">
    <citation type="submission" date="2019-05" db="EMBL/GenBank/DDBJ databases">
        <title>Another draft genome of Portunus trituberculatus and its Hox gene families provides insights of decapod evolution.</title>
        <authorList>
            <person name="Jeong J.-H."/>
            <person name="Song I."/>
            <person name="Kim S."/>
            <person name="Choi T."/>
            <person name="Kim D."/>
            <person name="Ryu S."/>
            <person name="Kim W."/>
        </authorList>
    </citation>
    <scope>NUCLEOTIDE SEQUENCE [LARGE SCALE GENOMIC DNA]</scope>
    <source>
        <tissue evidence="2">Muscle</tissue>
    </source>
</reference>